<evidence type="ECO:0000313" key="4">
    <source>
        <dbReference type="EMBL" id="THV71639.1"/>
    </source>
</evidence>
<dbReference type="InterPro" id="IPR015943">
    <property type="entry name" value="WD40/YVTN_repeat-like_dom_sf"/>
</dbReference>
<dbReference type="Proteomes" id="UP000304951">
    <property type="component" value="Unassembled WGS sequence"/>
</dbReference>
<dbReference type="EMBL" id="QZAF01000144">
    <property type="protein sequence ID" value="THV71639.1"/>
    <property type="molecule type" value="Genomic_DNA"/>
</dbReference>
<keyword evidence="2" id="KW-0677">Repeat</keyword>
<dbReference type="PROSITE" id="PS50294">
    <property type="entry name" value="WD_REPEATS_REGION"/>
    <property type="match status" value="1"/>
</dbReference>
<dbReference type="Gene3D" id="2.130.10.10">
    <property type="entry name" value="YVTN repeat-like/Quinoprotein amine dehydrogenase"/>
    <property type="match status" value="2"/>
</dbReference>
<dbReference type="PANTHER" id="PTHR19848">
    <property type="entry name" value="WD40 REPEAT PROTEIN"/>
    <property type="match status" value="1"/>
</dbReference>
<dbReference type="InterPro" id="IPR036322">
    <property type="entry name" value="WD40_repeat_dom_sf"/>
</dbReference>
<evidence type="ECO:0000256" key="2">
    <source>
        <dbReference type="ARBA" id="ARBA00022737"/>
    </source>
</evidence>
<name>A0A4S8SLV1_AURPU</name>
<proteinExistence type="predicted"/>
<organism evidence="4 5">
    <name type="scientific">Aureobasidium pullulans</name>
    <name type="common">Black yeast</name>
    <name type="synonym">Pullularia pullulans</name>
    <dbReference type="NCBI Taxonomy" id="5580"/>
    <lineage>
        <taxon>Eukaryota</taxon>
        <taxon>Fungi</taxon>
        <taxon>Dikarya</taxon>
        <taxon>Ascomycota</taxon>
        <taxon>Pezizomycotina</taxon>
        <taxon>Dothideomycetes</taxon>
        <taxon>Dothideomycetidae</taxon>
        <taxon>Dothideales</taxon>
        <taxon>Saccotheciaceae</taxon>
        <taxon>Aureobasidium</taxon>
    </lineage>
</organism>
<reference evidence="4 5" key="1">
    <citation type="submission" date="2018-10" db="EMBL/GenBank/DDBJ databases">
        <title>Fifty Aureobasidium pullulans genomes reveal a recombining polyextremotolerant generalist.</title>
        <authorList>
            <person name="Gostincar C."/>
            <person name="Turk M."/>
            <person name="Zajc J."/>
            <person name="Gunde-Cimerman N."/>
        </authorList>
    </citation>
    <scope>NUCLEOTIDE SEQUENCE [LARGE SCALE GENOMIC DNA]</scope>
    <source>
        <strain evidence="4 5">EXF-11900</strain>
    </source>
</reference>
<sequence>MPSMSRQHFLGEFIYGVEKHFDVDGTEASWAQASRPAHRFWGNEDDRIEFPCTSDDYHTTQRGSRPAEELPKVVVYDFMNKSQKQVLSGHEDLVTWTSFSPDNSHIASASWDGTYRIFDSTTGDCKHIIGPIGGQCSSGAWSPDSAHIIVRGNGRRVSEDIGAIESYSLVAVYSAMTGEEVTQFKHRRDSRSRSGQIAWSSRDEIAISHETDIWIWKPLEDKVISSFSLSADNSMLKAFARFNKISWAKDGQLLIVMSGDHTIEVWDRVLNVKWTLQRPQGLTTKRDGYLRFYNVE</sequence>
<evidence type="ECO:0000256" key="1">
    <source>
        <dbReference type="ARBA" id="ARBA00022574"/>
    </source>
</evidence>
<accession>A0A4S8SLV1</accession>
<comment type="caution">
    <text evidence="4">The sequence shown here is derived from an EMBL/GenBank/DDBJ whole genome shotgun (WGS) entry which is preliminary data.</text>
</comment>
<dbReference type="SMART" id="SM00320">
    <property type="entry name" value="WD40"/>
    <property type="match status" value="2"/>
</dbReference>
<dbReference type="PROSITE" id="PS50082">
    <property type="entry name" value="WD_REPEATS_2"/>
    <property type="match status" value="2"/>
</dbReference>
<gene>
    <name evidence="4" type="ORF">D6D28_04285</name>
</gene>
<dbReference type="InterPro" id="IPR001680">
    <property type="entry name" value="WD40_rpt"/>
</dbReference>
<protein>
    <submittedName>
        <fullName evidence="4">WD40 repeat-like protein</fullName>
    </submittedName>
</protein>
<dbReference type="PANTHER" id="PTHR19848:SF8">
    <property type="entry name" value="F-BOX AND WD REPEAT DOMAIN CONTAINING 7"/>
    <property type="match status" value="1"/>
</dbReference>
<keyword evidence="1 3" id="KW-0853">WD repeat</keyword>
<dbReference type="SUPFAM" id="SSF50978">
    <property type="entry name" value="WD40 repeat-like"/>
    <property type="match status" value="1"/>
</dbReference>
<evidence type="ECO:0000313" key="5">
    <source>
        <dbReference type="Proteomes" id="UP000304951"/>
    </source>
</evidence>
<dbReference type="AlphaFoldDB" id="A0A4S8SLV1"/>
<evidence type="ECO:0000256" key="3">
    <source>
        <dbReference type="PROSITE-ProRule" id="PRU00221"/>
    </source>
</evidence>
<feature type="repeat" description="WD" evidence="3">
    <location>
        <begin position="87"/>
        <end position="128"/>
    </location>
</feature>
<feature type="repeat" description="WD" evidence="3">
    <location>
        <begin position="245"/>
        <end position="267"/>
    </location>
</feature>
<dbReference type="Pfam" id="PF00400">
    <property type="entry name" value="WD40"/>
    <property type="match status" value="1"/>
</dbReference>